<accession>A0A1I2ZT66</accession>
<reference evidence="2" key="1">
    <citation type="submission" date="2016-10" db="EMBL/GenBank/DDBJ databases">
        <authorList>
            <person name="Varghese N."/>
            <person name="Submissions S."/>
        </authorList>
    </citation>
    <scope>NUCLEOTIDE SEQUENCE [LARGE SCALE GENOMIC DNA]</scope>
    <source>
        <strain evidence="2">DSM 17038</strain>
    </source>
</reference>
<protein>
    <recommendedName>
        <fullName evidence="3">Apea-like HEPN domain-containing protein</fullName>
    </recommendedName>
</protein>
<organism evidence="1 2">
    <name type="scientific">Desulfotruncus arcticus DSM 17038</name>
    <dbReference type="NCBI Taxonomy" id="1121424"/>
    <lineage>
        <taxon>Bacteria</taxon>
        <taxon>Bacillati</taxon>
        <taxon>Bacillota</taxon>
        <taxon>Clostridia</taxon>
        <taxon>Eubacteriales</taxon>
        <taxon>Desulfallaceae</taxon>
        <taxon>Desulfotruncus</taxon>
    </lineage>
</organism>
<sequence length="460" mass="53649">MSKKLEYLLVKKKDDFCNTIEQFQNFLLTNKRLSIAEDILTIDNHQIKYNLIEQDIEKTKELSFHLSFESLSESEDKEIEALETADKFIRRIIDTYSNLFYINTIWDDVSTYYGIKAYPKINSIENKMRKIIYIFMIRNSGSKWVERNIPRDVKESIKKTQEKNNIHNMLEDCLYCADFIQLGYFFFEKYPINRDWRSLIMELKKAKQLDNDSIDKMIEKYVSTSNWERYFAGEIQVDELLDKWQILYEFRNKVAHNKKIQKKDFTDAIKILDELEGAFDKCLERINQIEVPENGQNAIEEIAEESIEKNLISSVGYATIGISPAYLENMNQLAKVAASIKQPYLNGVSPLAEAITRFTPAYNENINQLSKIAASIKQPYLNGVSPLAEAITRFTPAYNENINQLSKIAARIKQPYLNRISQLAEKKTRFTPVSDLIPDSIKKLTTDNINLDDNKKDTYK</sequence>
<dbReference type="AlphaFoldDB" id="A0A1I2ZT66"/>
<dbReference type="STRING" id="341036.SAMN05660649_05078"/>
<dbReference type="EMBL" id="FOOX01000036">
    <property type="protein sequence ID" value="SFH40261.1"/>
    <property type="molecule type" value="Genomic_DNA"/>
</dbReference>
<keyword evidence="2" id="KW-1185">Reference proteome</keyword>
<dbReference type="Proteomes" id="UP000199337">
    <property type="component" value="Unassembled WGS sequence"/>
</dbReference>
<dbReference type="RefSeq" id="WP_092476139.1">
    <property type="nucleotide sequence ID" value="NZ_FOOX01000036.1"/>
</dbReference>
<evidence type="ECO:0000313" key="2">
    <source>
        <dbReference type="Proteomes" id="UP000199337"/>
    </source>
</evidence>
<dbReference type="OrthoDB" id="1237440at2"/>
<evidence type="ECO:0000313" key="1">
    <source>
        <dbReference type="EMBL" id="SFH40261.1"/>
    </source>
</evidence>
<evidence type="ECO:0008006" key="3">
    <source>
        <dbReference type="Google" id="ProtNLM"/>
    </source>
</evidence>
<name>A0A1I2ZT66_9FIRM</name>
<proteinExistence type="predicted"/>
<gene>
    <name evidence="1" type="ORF">SAMN05660649_05078</name>
</gene>